<feature type="region of interest" description="Disordered" evidence="1">
    <location>
        <begin position="60"/>
        <end position="81"/>
    </location>
</feature>
<dbReference type="Proteomes" id="UP000076563">
    <property type="component" value="Unassembled WGS sequence"/>
</dbReference>
<protein>
    <submittedName>
        <fullName evidence="2">Uncharacterized protein</fullName>
    </submittedName>
</protein>
<evidence type="ECO:0000256" key="1">
    <source>
        <dbReference type="SAM" id="MobiDB-lite"/>
    </source>
</evidence>
<feature type="compositionally biased region" description="Basic and acidic residues" evidence="1">
    <location>
        <begin position="68"/>
        <end position="81"/>
    </location>
</feature>
<dbReference type="EMBL" id="LQRA01000121">
    <property type="protein sequence ID" value="KZE70480.1"/>
    <property type="molecule type" value="Genomic_DNA"/>
</dbReference>
<gene>
    <name evidence="2" type="ORF">AV654_06240</name>
</gene>
<proteinExistence type="predicted"/>
<dbReference type="AlphaFoldDB" id="A0A163SZB7"/>
<reference evidence="3" key="1">
    <citation type="submission" date="2016-01" db="EMBL/GenBank/DDBJ databases">
        <title>Draft genome of Chromobacterium sp. F49.</title>
        <authorList>
            <person name="Hong K.W."/>
        </authorList>
    </citation>
    <scope>NUCLEOTIDE SEQUENCE [LARGE SCALE GENOMIC DNA]</scope>
    <source>
        <strain evidence="3">M63</strain>
    </source>
</reference>
<keyword evidence="3" id="KW-1185">Reference proteome</keyword>
<sequence>MHLNKPLKAKTELEIIAVKAKGASAHKEGKSNLIESCRDHDQEASLSGLCWVTLAQKHQPHKSIQQRYEVKTQNERNFRVP</sequence>
<evidence type="ECO:0000313" key="2">
    <source>
        <dbReference type="EMBL" id="KZE70480.1"/>
    </source>
</evidence>
<evidence type="ECO:0000313" key="3">
    <source>
        <dbReference type="Proteomes" id="UP000076563"/>
    </source>
</evidence>
<accession>A0A163SZB7</accession>
<name>A0A163SZB7_9BACL</name>
<organism evidence="2 3">
    <name type="scientific">Paenibacillus elgii</name>
    <dbReference type="NCBI Taxonomy" id="189691"/>
    <lineage>
        <taxon>Bacteria</taxon>
        <taxon>Bacillati</taxon>
        <taxon>Bacillota</taxon>
        <taxon>Bacilli</taxon>
        <taxon>Bacillales</taxon>
        <taxon>Paenibacillaceae</taxon>
        <taxon>Paenibacillus</taxon>
    </lineage>
</organism>
<comment type="caution">
    <text evidence="2">The sequence shown here is derived from an EMBL/GenBank/DDBJ whole genome shotgun (WGS) entry which is preliminary data.</text>
</comment>